<dbReference type="EMBL" id="CP070506">
    <property type="protein sequence ID" value="QSB41453.1"/>
    <property type="molecule type" value="Genomic_DNA"/>
</dbReference>
<dbReference type="Proteomes" id="UP000663249">
    <property type="component" value="Chromosome"/>
</dbReference>
<gene>
    <name evidence="1" type="ORF">JTY93_08890</name>
</gene>
<dbReference type="Gene3D" id="3.60.21.10">
    <property type="match status" value="1"/>
</dbReference>
<organism evidence="1 2">
    <name type="scientific">Pseudomonas hygromyciniae</name>
    <dbReference type="NCBI Taxonomy" id="2812000"/>
    <lineage>
        <taxon>Bacteria</taxon>
        <taxon>Pseudomonadati</taxon>
        <taxon>Pseudomonadota</taxon>
        <taxon>Gammaproteobacteria</taxon>
        <taxon>Pseudomonadales</taxon>
        <taxon>Pseudomonadaceae</taxon>
        <taxon>Pseudomonas</taxon>
    </lineage>
</organism>
<dbReference type="InterPro" id="IPR029052">
    <property type="entry name" value="Metallo-depent_PP-like"/>
</dbReference>
<keyword evidence="2" id="KW-1185">Reference proteome</keyword>
<evidence type="ECO:0000313" key="1">
    <source>
        <dbReference type="EMBL" id="QSB41453.1"/>
    </source>
</evidence>
<proteinExistence type="predicted"/>
<dbReference type="RefSeq" id="WP_205479656.1">
    <property type="nucleotide sequence ID" value="NZ_CP070506.1"/>
</dbReference>
<sequence>MEEQLVLCMLKRRLYIIMTKWQNAKDAITGRLGETYERLALEKALYARNKIENHDEVLIKGINHVYVGHSTVTSVTCLGGVVYIDMGRSFDGGALTIIELNTQANISVSMRAV</sequence>
<name>A0ABX7K3C4_9PSED</name>
<reference evidence="1 2" key="1">
    <citation type="submission" date="2021-02" db="EMBL/GenBank/DDBJ databases">
        <title>Genomic and phenotypic characterization of Pseudomonas hygromyciniae, a novel bacterial species discovered from a commercially purchased antibiotic vial.</title>
        <authorList>
            <person name="Turner T.L."/>
            <person name="Mitra S.D."/>
            <person name="Kochan T.J."/>
            <person name="Pincus N.B."/>
            <person name="Lebrun-Corbin M."/>
            <person name="Cheung B."/>
            <person name="Gatesy S.W."/>
            <person name="Afzal T."/>
            <person name="Ozer E.A."/>
            <person name="Hauser A.R."/>
        </authorList>
    </citation>
    <scope>NUCLEOTIDE SEQUENCE [LARGE SCALE GENOMIC DNA]</scope>
    <source>
        <strain evidence="1 2">SDM007</strain>
    </source>
</reference>
<accession>A0ABX7K3C4</accession>
<protein>
    <submittedName>
        <fullName evidence="1">Uncharacterized protein</fullName>
    </submittedName>
</protein>
<evidence type="ECO:0000313" key="2">
    <source>
        <dbReference type="Proteomes" id="UP000663249"/>
    </source>
</evidence>